<dbReference type="AlphaFoldDB" id="A0AAE2DZU4"/>
<proteinExistence type="predicted"/>
<organism evidence="1 2">
    <name type="scientific">Pseudomonas fluorescens</name>
    <dbReference type="NCBI Taxonomy" id="294"/>
    <lineage>
        <taxon>Bacteria</taxon>
        <taxon>Pseudomonadati</taxon>
        <taxon>Pseudomonadota</taxon>
        <taxon>Gammaproteobacteria</taxon>
        <taxon>Pseudomonadales</taxon>
        <taxon>Pseudomonadaceae</taxon>
        <taxon>Pseudomonas</taxon>
    </lineage>
</organism>
<reference evidence="1 2" key="1">
    <citation type="submission" date="2014-12" db="EMBL/GenBank/DDBJ databases">
        <title>16Stimator: statistical estimation of ribosomal gene copy numbers from draft genome assemblies.</title>
        <authorList>
            <person name="Perisin M.A."/>
            <person name="Vetter M."/>
            <person name="Gilbert J.A."/>
            <person name="Bergelson J."/>
        </authorList>
    </citation>
    <scope>NUCLEOTIDE SEQUENCE [LARGE SCALE GENOMIC DNA]</scope>
    <source>
        <strain evidence="1 2">MEP34</strain>
    </source>
</reference>
<comment type="caution">
    <text evidence="1">The sequence shown here is derived from an EMBL/GenBank/DDBJ whole genome shotgun (WGS) entry which is preliminary data.</text>
</comment>
<sequence length="211" mass="24651">MDPKTYELLNGIPEHADYAVEAGDLDREDISQERMAAVRQLLNCENEMERFQASKLLTSWGVHDGLIVLEEYMRRPEIIEGIYTHRLHGYDDTYRHILMAVTMYFANAAEVSGKELARRQVYDVLSKIIALANERPFEISEIYSFVHREKYSEYLPLLKQHLIAMVEHPELHRWKVKDAIGLIMEFDADFVRALLDKWGQTTFNVIDCNNT</sequence>
<name>A0AAE2DZU4_PSEFL</name>
<dbReference type="Proteomes" id="UP000032086">
    <property type="component" value="Unassembled WGS sequence"/>
</dbReference>
<accession>A0AAE2DZU4</accession>
<evidence type="ECO:0000313" key="1">
    <source>
        <dbReference type="EMBL" id="KIP97116.1"/>
    </source>
</evidence>
<gene>
    <name evidence="1" type="ORF">RU10_01480</name>
</gene>
<evidence type="ECO:0000313" key="2">
    <source>
        <dbReference type="Proteomes" id="UP000032086"/>
    </source>
</evidence>
<protein>
    <submittedName>
        <fullName evidence="1">Uncharacterized protein</fullName>
    </submittedName>
</protein>
<dbReference type="RefSeq" id="WP_042606744.1">
    <property type="nucleotide sequence ID" value="NZ_JXQY01000004.1"/>
</dbReference>
<dbReference type="EMBL" id="JXQY01000004">
    <property type="protein sequence ID" value="KIP97116.1"/>
    <property type="molecule type" value="Genomic_DNA"/>
</dbReference>